<reference evidence="3" key="1">
    <citation type="journal article" date="2019" name="Front. Microbiol.">
        <title>Prevalence of Antibiotic and Heavy Metal Resistance Determinants and Virulence-Related Genetic Elements in Plasmids of Staphylococcus aureus.</title>
        <authorList>
            <person name="Bukowski M."/>
            <person name="Piwowarczyk R."/>
            <person name="Madry A."/>
            <person name="Zagorski-Przybylo R."/>
            <person name="Hydzik M."/>
            <person name="Wladyka B."/>
        </authorList>
    </citation>
    <scope>NUCLEOTIDE SEQUENCE</scope>
    <source>
        <strain evidence="3">Ch3</strain>
        <strain evidence="2">Ch5</strain>
        <plasmid evidence="3">pLUH02</plasmid>
    </source>
</reference>
<proteinExistence type="predicted"/>
<geneLocation type="plasmid" evidence="3">
    <name>pLUH02</name>
</geneLocation>
<dbReference type="EMBL" id="MH785232">
    <property type="protein sequence ID" value="AYK27860.1"/>
    <property type="molecule type" value="Genomic_DNA"/>
</dbReference>
<accession>A0A499S1X7</accession>
<feature type="transmembrane region" description="Helical" evidence="1">
    <location>
        <begin position="112"/>
        <end position="135"/>
    </location>
</feature>
<feature type="transmembrane region" description="Helical" evidence="1">
    <location>
        <begin position="20"/>
        <end position="49"/>
    </location>
</feature>
<gene>
    <name evidence="3" type="ORF">BJL67_f00165</name>
    <name evidence="2" type="ORF">BJL68_f00165</name>
</gene>
<name>A0A499S1X7_STAAU</name>
<evidence type="ECO:0000313" key="2">
    <source>
        <dbReference type="EMBL" id="AYK27860.1"/>
    </source>
</evidence>
<dbReference type="EMBL" id="MH785250">
    <property type="protein sequence ID" value="AYK28136.1"/>
    <property type="molecule type" value="Genomic_DNA"/>
</dbReference>
<keyword evidence="3" id="KW-0614">Plasmid</keyword>
<dbReference type="AlphaFoldDB" id="A0A499S1X7"/>
<feature type="transmembrane region" description="Helical" evidence="1">
    <location>
        <begin position="77"/>
        <end position="100"/>
    </location>
</feature>
<keyword evidence="1" id="KW-1133">Transmembrane helix</keyword>
<evidence type="ECO:0000256" key="1">
    <source>
        <dbReference type="SAM" id="Phobius"/>
    </source>
</evidence>
<feature type="transmembrane region" description="Helical" evidence="1">
    <location>
        <begin position="141"/>
        <end position="162"/>
    </location>
</feature>
<keyword evidence="1" id="KW-0812">Transmembrane</keyword>
<sequence length="172" mass="20694">MIYIKGIKFIMKKVNKEYLLNFIIVTFLLGIIIIPISVLVFSIPFFSIIGFQSLADNLNISSLITINWYSNNMFYNIGYIALFFIVTYLIFIFLELFIIFLHIKYKKKFNNIILFIFFITANMIVLNLIILKIFYNIHINLYFQIFIYSLCFYLLFTHKEIYKIFEENKSKK</sequence>
<evidence type="ECO:0000313" key="3">
    <source>
        <dbReference type="EMBL" id="AYK28136.1"/>
    </source>
</evidence>
<protein>
    <submittedName>
        <fullName evidence="3">Uncharacterized protein</fullName>
    </submittedName>
</protein>
<organism evidence="3">
    <name type="scientific">Staphylococcus aureus</name>
    <dbReference type="NCBI Taxonomy" id="1280"/>
    <lineage>
        <taxon>Bacteria</taxon>
        <taxon>Bacillati</taxon>
        <taxon>Bacillota</taxon>
        <taxon>Bacilli</taxon>
        <taxon>Bacillales</taxon>
        <taxon>Staphylococcaceae</taxon>
        <taxon>Staphylococcus</taxon>
    </lineage>
</organism>
<keyword evidence="1" id="KW-0472">Membrane</keyword>